<comment type="caution">
    <text evidence="1">The sequence shown here is derived from an EMBL/GenBank/DDBJ whole genome shotgun (WGS) entry which is preliminary data.</text>
</comment>
<protein>
    <submittedName>
        <fullName evidence="1">Uncharacterized protein</fullName>
    </submittedName>
</protein>
<dbReference type="AlphaFoldDB" id="A0A2P5EKJ2"/>
<accession>A0A2P5EKJ2</accession>
<sequence length="99" mass="11275">MKVPTLAVVLDDKVGFCASAPPCRWCCLRETQVSSSEQVQELPSAALHRDPLKKKDLALFERFPICFARNIICKYSNTFRRSKINELILHLTISNHSKT</sequence>
<dbReference type="InParanoid" id="A0A2P5EKJ2"/>
<proteinExistence type="predicted"/>
<name>A0A2P5EKJ2_TREOI</name>
<organism evidence="1 2">
    <name type="scientific">Trema orientale</name>
    <name type="common">Charcoal tree</name>
    <name type="synonym">Celtis orientalis</name>
    <dbReference type="NCBI Taxonomy" id="63057"/>
    <lineage>
        <taxon>Eukaryota</taxon>
        <taxon>Viridiplantae</taxon>
        <taxon>Streptophyta</taxon>
        <taxon>Embryophyta</taxon>
        <taxon>Tracheophyta</taxon>
        <taxon>Spermatophyta</taxon>
        <taxon>Magnoliopsida</taxon>
        <taxon>eudicotyledons</taxon>
        <taxon>Gunneridae</taxon>
        <taxon>Pentapetalae</taxon>
        <taxon>rosids</taxon>
        <taxon>fabids</taxon>
        <taxon>Rosales</taxon>
        <taxon>Cannabaceae</taxon>
        <taxon>Trema</taxon>
    </lineage>
</organism>
<evidence type="ECO:0000313" key="1">
    <source>
        <dbReference type="EMBL" id="PON86063.1"/>
    </source>
</evidence>
<keyword evidence="2" id="KW-1185">Reference proteome</keyword>
<reference evidence="2" key="1">
    <citation type="submission" date="2016-06" db="EMBL/GenBank/DDBJ databases">
        <title>Parallel loss of symbiosis genes in relatives of nitrogen-fixing non-legume Parasponia.</title>
        <authorList>
            <person name="Van Velzen R."/>
            <person name="Holmer R."/>
            <person name="Bu F."/>
            <person name="Rutten L."/>
            <person name="Van Zeijl A."/>
            <person name="Liu W."/>
            <person name="Santuari L."/>
            <person name="Cao Q."/>
            <person name="Sharma T."/>
            <person name="Shen D."/>
            <person name="Roswanjaya Y."/>
            <person name="Wardhani T."/>
            <person name="Kalhor M.S."/>
            <person name="Jansen J."/>
            <person name="Van den Hoogen J."/>
            <person name="Gungor B."/>
            <person name="Hartog M."/>
            <person name="Hontelez J."/>
            <person name="Verver J."/>
            <person name="Yang W.-C."/>
            <person name="Schijlen E."/>
            <person name="Repin R."/>
            <person name="Schilthuizen M."/>
            <person name="Schranz E."/>
            <person name="Heidstra R."/>
            <person name="Miyata K."/>
            <person name="Fedorova E."/>
            <person name="Kohlen W."/>
            <person name="Bisseling T."/>
            <person name="Smit S."/>
            <person name="Geurts R."/>
        </authorList>
    </citation>
    <scope>NUCLEOTIDE SEQUENCE [LARGE SCALE GENOMIC DNA]</scope>
    <source>
        <strain evidence="2">cv. RG33-2</strain>
    </source>
</reference>
<evidence type="ECO:0000313" key="2">
    <source>
        <dbReference type="Proteomes" id="UP000237000"/>
    </source>
</evidence>
<gene>
    <name evidence="1" type="ORF">TorRG33x02_181130</name>
</gene>
<dbReference type="Proteomes" id="UP000237000">
    <property type="component" value="Unassembled WGS sequence"/>
</dbReference>
<dbReference type="EMBL" id="JXTC01000137">
    <property type="protein sequence ID" value="PON86063.1"/>
    <property type="molecule type" value="Genomic_DNA"/>
</dbReference>
<dbReference type="OrthoDB" id="10272305at2759"/>